<proteinExistence type="predicted"/>
<dbReference type="OrthoDB" id="4175348at2759"/>
<name>A0A0H1BF30_9EURO</name>
<dbReference type="EMBL" id="LDEV01002157">
    <property type="protein sequence ID" value="KLJ10089.1"/>
    <property type="molecule type" value="Genomic_DNA"/>
</dbReference>
<sequence>MKLQRNNAIRTTAINSLAALPRRKILTGSKTRGKLSRCPFVPMGIEIINYGKAGNINAKVCTEMMARLISGCIAQKASRLDYFRGGTLSDGSGWDYHIYCDADYCWT</sequence>
<organism evidence="1 2">
    <name type="scientific">Blastomyces silverae</name>
    <dbReference type="NCBI Taxonomy" id="2060906"/>
    <lineage>
        <taxon>Eukaryota</taxon>
        <taxon>Fungi</taxon>
        <taxon>Dikarya</taxon>
        <taxon>Ascomycota</taxon>
        <taxon>Pezizomycotina</taxon>
        <taxon>Eurotiomycetes</taxon>
        <taxon>Eurotiomycetidae</taxon>
        <taxon>Onygenales</taxon>
        <taxon>Ajellomycetaceae</taxon>
        <taxon>Blastomyces</taxon>
    </lineage>
</organism>
<gene>
    <name evidence="1" type="ORF">EMPG_09901</name>
</gene>
<dbReference type="AlphaFoldDB" id="A0A0H1BF30"/>
<protein>
    <submittedName>
        <fullName evidence="1">Uncharacterized protein</fullName>
    </submittedName>
</protein>
<reference evidence="2" key="1">
    <citation type="journal article" date="2015" name="PLoS Genet.">
        <title>The dynamic genome and transcriptome of the human fungal pathogen Blastomyces and close relative Emmonsia.</title>
        <authorList>
            <person name="Munoz J.F."/>
            <person name="Gauthier G.M."/>
            <person name="Desjardins C.A."/>
            <person name="Gallo J.E."/>
            <person name="Holder J."/>
            <person name="Sullivan T.D."/>
            <person name="Marty A.J."/>
            <person name="Carmen J.C."/>
            <person name="Chen Z."/>
            <person name="Ding L."/>
            <person name="Gujja S."/>
            <person name="Magrini V."/>
            <person name="Misas E."/>
            <person name="Mitreva M."/>
            <person name="Priest M."/>
            <person name="Saif S."/>
            <person name="Whiston E.A."/>
            <person name="Young S."/>
            <person name="Zeng Q."/>
            <person name="Goldman W.E."/>
            <person name="Mardis E.R."/>
            <person name="Taylor J.W."/>
            <person name="McEwen J.G."/>
            <person name="Clay O.K."/>
            <person name="Klein B.S."/>
            <person name="Cuomo C.A."/>
        </authorList>
    </citation>
    <scope>NUCLEOTIDE SEQUENCE [LARGE SCALE GENOMIC DNA]</scope>
    <source>
        <strain evidence="2">UAMH 139</strain>
    </source>
</reference>
<keyword evidence="2" id="KW-1185">Reference proteome</keyword>
<dbReference type="Proteomes" id="UP000053573">
    <property type="component" value="Unassembled WGS sequence"/>
</dbReference>
<comment type="caution">
    <text evidence="1">The sequence shown here is derived from an EMBL/GenBank/DDBJ whole genome shotgun (WGS) entry which is preliminary data.</text>
</comment>
<evidence type="ECO:0000313" key="2">
    <source>
        <dbReference type="Proteomes" id="UP000053573"/>
    </source>
</evidence>
<accession>A0A0H1BF30</accession>
<evidence type="ECO:0000313" key="1">
    <source>
        <dbReference type="EMBL" id="KLJ10089.1"/>
    </source>
</evidence>